<dbReference type="OrthoDB" id="3552888at2759"/>
<gene>
    <name evidence="2" type="ORF">L207DRAFT_566612</name>
</gene>
<keyword evidence="3" id="KW-1185">Reference proteome</keyword>
<feature type="chain" id="PRO_5014359945" description="Cyanovirin-N domain-containing protein" evidence="1">
    <location>
        <begin position="22"/>
        <end position="212"/>
    </location>
</feature>
<dbReference type="EMBL" id="KZ613946">
    <property type="protein sequence ID" value="PMD39711.1"/>
    <property type="molecule type" value="Genomic_DNA"/>
</dbReference>
<accession>A0A2J6RMG6</accession>
<evidence type="ECO:0000313" key="2">
    <source>
        <dbReference type="EMBL" id="PMD39711.1"/>
    </source>
</evidence>
<proteinExistence type="predicted"/>
<evidence type="ECO:0000256" key="1">
    <source>
        <dbReference type="SAM" id="SignalP"/>
    </source>
</evidence>
<keyword evidence="1" id="KW-0732">Signal</keyword>
<reference evidence="2 3" key="1">
    <citation type="submission" date="2016-04" db="EMBL/GenBank/DDBJ databases">
        <title>A degradative enzymes factory behind the ericoid mycorrhizal symbiosis.</title>
        <authorList>
            <consortium name="DOE Joint Genome Institute"/>
            <person name="Martino E."/>
            <person name="Morin E."/>
            <person name="Grelet G."/>
            <person name="Kuo A."/>
            <person name="Kohler A."/>
            <person name="Daghino S."/>
            <person name="Barry K."/>
            <person name="Choi C."/>
            <person name="Cichocki N."/>
            <person name="Clum A."/>
            <person name="Copeland A."/>
            <person name="Hainaut M."/>
            <person name="Haridas S."/>
            <person name="Labutti K."/>
            <person name="Lindquist E."/>
            <person name="Lipzen A."/>
            <person name="Khouja H.-R."/>
            <person name="Murat C."/>
            <person name="Ohm R."/>
            <person name="Olson A."/>
            <person name="Spatafora J."/>
            <person name="Veneault-Fourrey C."/>
            <person name="Henrissat B."/>
            <person name="Grigoriev I."/>
            <person name="Martin F."/>
            <person name="Perotto S."/>
        </authorList>
    </citation>
    <scope>NUCLEOTIDE SEQUENCE [LARGE SCALE GENOMIC DNA]</scope>
    <source>
        <strain evidence="2 3">F</strain>
    </source>
</reference>
<evidence type="ECO:0000313" key="3">
    <source>
        <dbReference type="Proteomes" id="UP000235786"/>
    </source>
</evidence>
<evidence type="ECO:0008006" key="4">
    <source>
        <dbReference type="Google" id="ProtNLM"/>
    </source>
</evidence>
<dbReference type="AlphaFoldDB" id="A0A2J6RMG6"/>
<sequence>MKFTSVMQVFLLFVLCGLGLSASIPEGLTLRQRRDGDVIIGKMGFKGEIGGHYFELNGTLQEVVAQAQKLVPGLQHDWTASPLADRADIEESYLQARQGAPVGQFCWPVPGQPWAGTYHTDLINAALALRSVYGQSCVFQPGPGWCALLSCTANTELYICNDNNFEISINCGGVTADMALAINRNCNNNGMTGGQEFNTDNFNLYTDWRTGC</sequence>
<name>A0A2J6RMG6_HYAVF</name>
<protein>
    <recommendedName>
        <fullName evidence="4">Cyanovirin-N domain-containing protein</fullName>
    </recommendedName>
</protein>
<feature type="signal peptide" evidence="1">
    <location>
        <begin position="1"/>
        <end position="21"/>
    </location>
</feature>
<organism evidence="2 3">
    <name type="scientific">Hyaloscypha variabilis (strain UAMH 11265 / GT02V1 / F)</name>
    <name type="common">Meliniomyces variabilis</name>
    <dbReference type="NCBI Taxonomy" id="1149755"/>
    <lineage>
        <taxon>Eukaryota</taxon>
        <taxon>Fungi</taxon>
        <taxon>Dikarya</taxon>
        <taxon>Ascomycota</taxon>
        <taxon>Pezizomycotina</taxon>
        <taxon>Leotiomycetes</taxon>
        <taxon>Helotiales</taxon>
        <taxon>Hyaloscyphaceae</taxon>
        <taxon>Hyaloscypha</taxon>
        <taxon>Hyaloscypha variabilis</taxon>
    </lineage>
</organism>
<dbReference type="Proteomes" id="UP000235786">
    <property type="component" value="Unassembled WGS sequence"/>
</dbReference>